<comment type="caution">
    <text evidence="1">The sequence shown here is derived from an EMBL/GenBank/DDBJ whole genome shotgun (WGS) entry which is preliminary data.</text>
</comment>
<dbReference type="AlphaFoldDB" id="A0A0L6VPM9"/>
<accession>A0A0L6VPM9</accession>
<dbReference type="Proteomes" id="UP000037035">
    <property type="component" value="Unassembled WGS sequence"/>
</dbReference>
<feature type="non-terminal residue" evidence="1">
    <location>
        <position position="139"/>
    </location>
</feature>
<evidence type="ECO:0000313" key="1">
    <source>
        <dbReference type="EMBL" id="KNZ62669.1"/>
    </source>
</evidence>
<gene>
    <name evidence="1" type="ORF">VP01_12397g1</name>
</gene>
<sequence>PDTFTAIAEFNACFVDKSIDLYDADYWFDVDVLGCAETRNCDSIADLSCPTKPSPADWDPLFAEQNPLREARQLDEGTSNDIMGCYVPKHHSTVAPLQYAEIVDKICRAGPADMDYNTWRNSVMSPGPRRSNPKLAKYS</sequence>
<feature type="non-terminal residue" evidence="1">
    <location>
        <position position="1"/>
    </location>
</feature>
<dbReference type="VEuPathDB" id="FungiDB:VP01_12397g1"/>
<dbReference type="EMBL" id="LAVV01002662">
    <property type="protein sequence ID" value="KNZ62669.1"/>
    <property type="molecule type" value="Genomic_DNA"/>
</dbReference>
<protein>
    <submittedName>
        <fullName evidence="1">Uncharacterized protein</fullName>
    </submittedName>
</protein>
<reference evidence="1 2" key="1">
    <citation type="submission" date="2015-08" db="EMBL/GenBank/DDBJ databases">
        <title>Next Generation Sequencing and Analysis of the Genome of Puccinia sorghi L Schw, the Causal Agent of Maize Common Rust.</title>
        <authorList>
            <person name="Rochi L."/>
            <person name="Burguener G."/>
            <person name="Darino M."/>
            <person name="Turjanski A."/>
            <person name="Kreff E."/>
            <person name="Dieguez M.J."/>
            <person name="Sacco F."/>
        </authorList>
    </citation>
    <scope>NUCLEOTIDE SEQUENCE [LARGE SCALE GENOMIC DNA]</scope>
    <source>
        <strain evidence="1 2">RO10H11247</strain>
    </source>
</reference>
<evidence type="ECO:0000313" key="2">
    <source>
        <dbReference type="Proteomes" id="UP000037035"/>
    </source>
</evidence>
<organism evidence="1 2">
    <name type="scientific">Puccinia sorghi</name>
    <dbReference type="NCBI Taxonomy" id="27349"/>
    <lineage>
        <taxon>Eukaryota</taxon>
        <taxon>Fungi</taxon>
        <taxon>Dikarya</taxon>
        <taxon>Basidiomycota</taxon>
        <taxon>Pucciniomycotina</taxon>
        <taxon>Pucciniomycetes</taxon>
        <taxon>Pucciniales</taxon>
        <taxon>Pucciniaceae</taxon>
        <taxon>Puccinia</taxon>
    </lineage>
</organism>
<name>A0A0L6VPM9_9BASI</name>
<proteinExistence type="predicted"/>
<keyword evidence="2" id="KW-1185">Reference proteome</keyword>